<gene>
    <name evidence="1" type="ORF">RHMOL_Rhmol02G0239400</name>
</gene>
<keyword evidence="2" id="KW-1185">Reference proteome</keyword>
<name>A0ACC0PUW2_RHOML</name>
<evidence type="ECO:0000313" key="2">
    <source>
        <dbReference type="Proteomes" id="UP001062846"/>
    </source>
</evidence>
<proteinExistence type="predicted"/>
<sequence length="349" mass="40334">MEGYYQHLPSATWGDDGDAHRLRGDHRAEGWRKAHPFDSGIQNDRAALEWFLGEAPKIEEGMARYKQFTRYLKKKVTIEQEEEQMARAYLLYLFGVTLYLGRCSKVHLSYLPALRDLRTASRFDLRGAALGAAYGFLGDSSRTEQSTAGYWRVWDLWAYEVLWMYPPKCKHPDLSTLPRALIWSKKNMGTKEGRGDLNAFRLYLDDLKASQINWDPWRVAGPEPEYLAKSKAITASRVLLELAFGWQWYLGDRVTRQSLGYAEFQVPGPLPPRASHTSTYTRAELERFTRPDTELIRHLRPEMEYAAYKRDRLAFRPSEMYGARPVELLRREELLERGREAAKAVSGGV</sequence>
<evidence type="ECO:0000313" key="1">
    <source>
        <dbReference type="EMBL" id="KAI8568934.1"/>
    </source>
</evidence>
<accession>A0ACC0PUW2</accession>
<organism evidence="1 2">
    <name type="scientific">Rhododendron molle</name>
    <name type="common">Chinese azalea</name>
    <name type="synonym">Azalea mollis</name>
    <dbReference type="NCBI Taxonomy" id="49168"/>
    <lineage>
        <taxon>Eukaryota</taxon>
        <taxon>Viridiplantae</taxon>
        <taxon>Streptophyta</taxon>
        <taxon>Embryophyta</taxon>
        <taxon>Tracheophyta</taxon>
        <taxon>Spermatophyta</taxon>
        <taxon>Magnoliopsida</taxon>
        <taxon>eudicotyledons</taxon>
        <taxon>Gunneridae</taxon>
        <taxon>Pentapetalae</taxon>
        <taxon>asterids</taxon>
        <taxon>Ericales</taxon>
        <taxon>Ericaceae</taxon>
        <taxon>Ericoideae</taxon>
        <taxon>Rhodoreae</taxon>
        <taxon>Rhododendron</taxon>
    </lineage>
</organism>
<protein>
    <submittedName>
        <fullName evidence="1">Uncharacterized protein</fullName>
    </submittedName>
</protein>
<dbReference type="EMBL" id="CM046389">
    <property type="protein sequence ID" value="KAI8568934.1"/>
    <property type="molecule type" value="Genomic_DNA"/>
</dbReference>
<comment type="caution">
    <text evidence="1">The sequence shown here is derived from an EMBL/GenBank/DDBJ whole genome shotgun (WGS) entry which is preliminary data.</text>
</comment>
<dbReference type="Proteomes" id="UP001062846">
    <property type="component" value="Chromosome 2"/>
</dbReference>
<reference evidence="1" key="1">
    <citation type="submission" date="2022-02" db="EMBL/GenBank/DDBJ databases">
        <title>Plant Genome Project.</title>
        <authorList>
            <person name="Zhang R.-G."/>
        </authorList>
    </citation>
    <scope>NUCLEOTIDE SEQUENCE</scope>
    <source>
        <strain evidence="1">AT1</strain>
    </source>
</reference>